<evidence type="ECO:0000313" key="2">
    <source>
        <dbReference type="EMBL" id="CAJ1370149.1"/>
    </source>
</evidence>
<accession>A0AA36HKQ0</accession>
<keyword evidence="1" id="KW-0175">Coiled coil</keyword>
<organism evidence="2 3">
    <name type="scientific">Effrenium voratum</name>
    <dbReference type="NCBI Taxonomy" id="2562239"/>
    <lineage>
        <taxon>Eukaryota</taxon>
        <taxon>Sar</taxon>
        <taxon>Alveolata</taxon>
        <taxon>Dinophyceae</taxon>
        <taxon>Suessiales</taxon>
        <taxon>Symbiodiniaceae</taxon>
        <taxon>Effrenium</taxon>
    </lineage>
</organism>
<protein>
    <submittedName>
        <fullName evidence="2">Uncharacterized protein</fullName>
    </submittedName>
</protein>
<proteinExistence type="predicted"/>
<dbReference type="EMBL" id="CAUJNA010000002">
    <property type="protein sequence ID" value="CAJ1370149.1"/>
    <property type="molecule type" value="Genomic_DNA"/>
</dbReference>
<gene>
    <name evidence="2" type="ORF">EVOR1521_LOCUS788</name>
</gene>
<name>A0AA36HKQ0_9DINO</name>
<keyword evidence="3" id="KW-1185">Reference proteome</keyword>
<sequence length="142" mass="15961">MEPEEVPAEGDSIDEWQVIDQILGYLSQYDGVGGAEEVTPLIDALRRAIAIVQGRPHMVQLAEEERKQAAAQAHQVLQEWRCRSQELEKARAENKALKSEMLRGRQALDAALLRQAELMERMVAAREMIEVERSALGKGFAH</sequence>
<comment type="caution">
    <text evidence="2">The sequence shown here is derived from an EMBL/GenBank/DDBJ whole genome shotgun (WGS) entry which is preliminary data.</text>
</comment>
<dbReference type="AlphaFoldDB" id="A0AA36HKQ0"/>
<feature type="coiled-coil region" evidence="1">
    <location>
        <begin position="59"/>
        <end position="107"/>
    </location>
</feature>
<evidence type="ECO:0000256" key="1">
    <source>
        <dbReference type="SAM" id="Coils"/>
    </source>
</evidence>
<reference evidence="2" key="1">
    <citation type="submission" date="2023-08" db="EMBL/GenBank/DDBJ databases">
        <authorList>
            <person name="Chen Y."/>
            <person name="Shah S."/>
            <person name="Dougan E. K."/>
            <person name="Thang M."/>
            <person name="Chan C."/>
        </authorList>
    </citation>
    <scope>NUCLEOTIDE SEQUENCE</scope>
</reference>
<dbReference type="Proteomes" id="UP001178507">
    <property type="component" value="Unassembled WGS sequence"/>
</dbReference>
<evidence type="ECO:0000313" key="3">
    <source>
        <dbReference type="Proteomes" id="UP001178507"/>
    </source>
</evidence>